<name>A0A261Y158_9FUNG</name>
<dbReference type="InterPro" id="IPR029044">
    <property type="entry name" value="Nucleotide-diphossugar_trans"/>
</dbReference>
<dbReference type="GO" id="GO:0006031">
    <property type="term" value="P:chitin biosynthetic process"/>
    <property type="evidence" value="ECO:0007669"/>
    <property type="project" value="UniProtKB-UniRule"/>
</dbReference>
<comment type="subcellular location">
    <subcellularLocation>
        <location evidence="1 11">Cell membrane</location>
        <topology evidence="1 11">Multi-pass membrane protein</topology>
    </subcellularLocation>
</comment>
<proteinExistence type="inferred from homology"/>
<dbReference type="GO" id="GO:0071555">
    <property type="term" value="P:cell wall organization"/>
    <property type="evidence" value="ECO:0007669"/>
    <property type="project" value="UniProtKB-KW"/>
</dbReference>
<evidence type="ECO:0000256" key="8">
    <source>
        <dbReference type="ARBA" id="ARBA00023136"/>
    </source>
</evidence>
<keyword evidence="5 11" id="KW-0808">Transferase</keyword>
<keyword evidence="14" id="KW-1185">Reference proteome</keyword>
<dbReference type="CDD" id="cd04190">
    <property type="entry name" value="Chitin_synth_C"/>
    <property type="match status" value="1"/>
</dbReference>
<feature type="transmembrane region" description="Helical" evidence="11">
    <location>
        <begin position="589"/>
        <end position="614"/>
    </location>
</feature>
<dbReference type="InterPro" id="IPR013616">
    <property type="entry name" value="Chitin_synth_N"/>
</dbReference>
<dbReference type="GO" id="GO:0004100">
    <property type="term" value="F:chitin synthase activity"/>
    <property type="evidence" value="ECO:0007669"/>
    <property type="project" value="UniProtKB-UniRule"/>
</dbReference>
<evidence type="ECO:0000256" key="1">
    <source>
        <dbReference type="ARBA" id="ARBA00004651"/>
    </source>
</evidence>
<evidence type="ECO:0000256" key="6">
    <source>
        <dbReference type="ARBA" id="ARBA00022692"/>
    </source>
</evidence>
<dbReference type="SUPFAM" id="SSF53448">
    <property type="entry name" value="Nucleotide-diphospho-sugar transferases"/>
    <property type="match status" value="1"/>
</dbReference>
<dbReference type="GO" id="GO:0005886">
    <property type="term" value="C:plasma membrane"/>
    <property type="evidence" value="ECO:0007669"/>
    <property type="project" value="UniProtKB-SubCell"/>
</dbReference>
<comment type="function">
    <text evidence="10 11">Polymerizes chitin, a structural polymer of the cell wall and septum, by transferring the sugar moiety of UDP-GlcNAc to the non-reducing end of the growing chitin polymer.</text>
</comment>
<keyword evidence="3 11" id="KW-1003">Cell membrane</keyword>
<sequence>MASYPPNMMPQMTQYNRTNVTQTQMPVPELPRTVVQRQEPFNSSDDASRSDRPLFQDRMIGQPSQPMLEMQSNIPYDATAVHFAETGGPHYGEAPRRQPRRYNTKKRVKLFGGNLVLDCPVPSKYLAMVPRRQEKEFTHMRYTAATCDPSEFVQQGFTLRQALMSRRTELFIVVTMYNEDEILFTRTMHGIMKNIAGLCTHHRSRTWGENAWQKVVVCIVSDGRSKIHPRTLNVLAAMGVYQEGIAKNVFDGKPVTAHIYEVSVGSDMKFRGANEDIVPVQILFCLKEKNAKKINSHRWFFQAFGPIIDPNICVLLDVGTRPGNTAIYNLWKVFDLNSNVAGACGEIRAMLGTGGVNLLNPLVGAQHFEYKMSNILDKPLESVFGYISVLPGAFSAYRYISLQNDVNGNGPLQKYYLGETQHGAGAGIFTANMYLAEDRILCFELVAKKDAAWILRYVSSAFGETDVPDQVPEFISQRRRWLNGSFFAGVYALVHCANIFHSDHGATRKMLLMIENLYMSISLLFSWFAIGNFYLTFFILTQSLSEMQQPPFDPSVANILHTVLQYVYIVLLILQLVMAMGNRPQGSKWAYTGSMIFFALLMGYMLFAAAWLAYVGISDAIQQSNGQGVSHAWSLFTTSSFRDILISVASTYIMYFVASVLFLDPWHMFTSFVPYLFMMPSYTNVLNIYAFCNTHDVSWGTKGDTSVALDLGVVASQKDASGNHTAEVNLPSDERDLNAAYEDALHELSKKNVVKIKQQVDAKTKQDDYYKAFRTRLVIFWILSNIILVAVITNRDLAGSLGSVSQRGNGYLTFILWSVAGLSAFRFLGAVTYLMLRMFTG</sequence>
<dbReference type="GO" id="GO:0030428">
    <property type="term" value="C:cell septum"/>
    <property type="evidence" value="ECO:0007669"/>
    <property type="project" value="TreeGrafter"/>
</dbReference>
<feature type="transmembrane region" description="Helical" evidence="11">
    <location>
        <begin position="777"/>
        <end position="794"/>
    </location>
</feature>
<evidence type="ECO:0000256" key="9">
    <source>
        <dbReference type="ARBA" id="ARBA00023316"/>
    </source>
</evidence>
<feature type="transmembrane region" description="Helical" evidence="11">
    <location>
        <begin position="814"/>
        <end position="836"/>
    </location>
</feature>
<protein>
    <recommendedName>
        <fullName evidence="2 11">Chitin synthase</fullName>
        <ecNumber evidence="2 11">2.4.1.16</ecNumber>
    </recommendedName>
</protein>
<dbReference type="InterPro" id="IPR004835">
    <property type="entry name" value="Chitin_synth"/>
</dbReference>
<evidence type="ECO:0000256" key="7">
    <source>
        <dbReference type="ARBA" id="ARBA00022989"/>
    </source>
</evidence>
<comment type="caution">
    <text evidence="13">The sequence shown here is derived from an EMBL/GenBank/DDBJ whole genome shotgun (WGS) entry which is preliminary data.</text>
</comment>
<dbReference type="OrthoDB" id="26569at2759"/>
<evidence type="ECO:0000256" key="3">
    <source>
        <dbReference type="ARBA" id="ARBA00022475"/>
    </source>
</evidence>
<feature type="transmembrane region" description="Helical" evidence="11">
    <location>
        <begin position="521"/>
        <end position="539"/>
    </location>
</feature>
<dbReference type="PANTHER" id="PTHR22914:SF9">
    <property type="entry name" value="CHITIN SYNTHASE 1"/>
    <property type="match status" value="1"/>
</dbReference>
<dbReference type="PANTHER" id="PTHR22914">
    <property type="entry name" value="CHITIN SYNTHASE"/>
    <property type="match status" value="1"/>
</dbReference>
<evidence type="ECO:0000256" key="10">
    <source>
        <dbReference type="ARBA" id="ARBA00024009"/>
    </source>
</evidence>
<evidence type="ECO:0000256" key="2">
    <source>
        <dbReference type="ARBA" id="ARBA00012543"/>
    </source>
</evidence>
<keyword evidence="4 11" id="KW-0328">Glycosyltransferase</keyword>
<comment type="catalytic activity">
    <reaction evidence="11">
        <text>[(1-&gt;4)-N-acetyl-beta-D-glucosaminyl](n) + UDP-N-acetyl-alpha-D-glucosamine = [(1-&gt;4)-N-acetyl-beta-D-glucosaminyl](n+1) + UDP + H(+)</text>
        <dbReference type="Rhea" id="RHEA:16637"/>
        <dbReference type="Rhea" id="RHEA-COMP:9593"/>
        <dbReference type="Rhea" id="RHEA-COMP:9595"/>
        <dbReference type="ChEBI" id="CHEBI:15378"/>
        <dbReference type="ChEBI" id="CHEBI:17029"/>
        <dbReference type="ChEBI" id="CHEBI:57705"/>
        <dbReference type="ChEBI" id="CHEBI:58223"/>
        <dbReference type="EC" id="2.4.1.16"/>
    </reaction>
</comment>
<feature type="domain" description="Chitin synthase N-terminal" evidence="12">
    <location>
        <begin position="104"/>
        <end position="169"/>
    </location>
</feature>
<comment type="similarity">
    <text evidence="11">Belongs to the chitin synthase family.</text>
</comment>
<evidence type="ECO:0000259" key="12">
    <source>
        <dbReference type="Pfam" id="PF08407"/>
    </source>
</evidence>
<keyword evidence="6 11" id="KW-0812">Transmembrane</keyword>
<reference evidence="13 14" key="1">
    <citation type="journal article" date="2017" name="Mycologia">
        <title>Bifiguratus adelaidae, gen. et sp. nov., a new member of Mucoromycotina in endophytic and soil-dwelling habitats.</title>
        <authorList>
            <person name="Torres-Cruz T.J."/>
            <person name="Billingsley Tobias T.L."/>
            <person name="Almatruk M."/>
            <person name="Hesse C."/>
            <person name="Kuske C.R."/>
            <person name="Desiro A."/>
            <person name="Benucci G.M."/>
            <person name="Bonito G."/>
            <person name="Stajich J.E."/>
            <person name="Dunlap C."/>
            <person name="Arnold A.E."/>
            <person name="Porras-Alfaro A."/>
        </authorList>
    </citation>
    <scope>NUCLEOTIDE SEQUENCE [LARGE SCALE GENOMIC DNA]</scope>
    <source>
        <strain evidence="13 14">AZ0501</strain>
    </source>
</reference>
<dbReference type="Proteomes" id="UP000242875">
    <property type="component" value="Unassembled WGS sequence"/>
</dbReference>
<keyword evidence="7 11" id="KW-1133">Transmembrane helix</keyword>
<dbReference type="EC" id="2.4.1.16" evidence="2 11"/>
<evidence type="ECO:0000256" key="11">
    <source>
        <dbReference type="RuleBase" id="RU366040"/>
    </source>
</evidence>
<evidence type="ECO:0000313" key="13">
    <source>
        <dbReference type="EMBL" id="OZJ04234.1"/>
    </source>
</evidence>
<dbReference type="Pfam" id="PF08407">
    <property type="entry name" value="Chitin_synth_1N"/>
    <property type="match status" value="1"/>
</dbReference>
<evidence type="ECO:0000313" key="14">
    <source>
        <dbReference type="Proteomes" id="UP000242875"/>
    </source>
</evidence>
<keyword evidence="9 11" id="KW-0961">Cell wall biogenesis/degradation</keyword>
<keyword evidence="8 11" id="KW-0472">Membrane</keyword>
<gene>
    <name evidence="13" type="ORF">BZG36_04236</name>
</gene>
<dbReference type="EMBL" id="MVBO01000048">
    <property type="protein sequence ID" value="OZJ04234.1"/>
    <property type="molecule type" value="Genomic_DNA"/>
</dbReference>
<dbReference type="AlphaFoldDB" id="A0A261Y158"/>
<feature type="transmembrane region" description="Helical" evidence="11">
    <location>
        <begin position="559"/>
        <end position="577"/>
    </location>
</feature>
<organism evidence="13 14">
    <name type="scientific">Bifiguratus adelaidae</name>
    <dbReference type="NCBI Taxonomy" id="1938954"/>
    <lineage>
        <taxon>Eukaryota</taxon>
        <taxon>Fungi</taxon>
        <taxon>Fungi incertae sedis</taxon>
        <taxon>Mucoromycota</taxon>
        <taxon>Mucoromycotina</taxon>
        <taxon>Endogonomycetes</taxon>
        <taxon>Endogonales</taxon>
        <taxon>Endogonales incertae sedis</taxon>
        <taxon>Bifiguratus</taxon>
    </lineage>
</organism>
<evidence type="ECO:0000256" key="5">
    <source>
        <dbReference type="ARBA" id="ARBA00022679"/>
    </source>
</evidence>
<evidence type="ECO:0000256" key="4">
    <source>
        <dbReference type="ARBA" id="ARBA00022676"/>
    </source>
</evidence>
<dbReference type="Pfam" id="PF01644">
    <property type="entry name" value="Chitin_synth_1"/>
    <property type="match status" value="1"/>
</dbReference>
<feature type="transmembrane region" description="Helical" evidence="11">
    <location>
        <begin position="644"/>
        <end position="663"/>
    </location>
</feature>
<accession>A0A261Y158</accession>